<feature type="region of interest" description="Disordered" evidence="15">
    <location>
        <begin position="26"/>
        <end position="162"/>
    </location>
</feature>
<feature type="compositionally biased region" description="Acidic residues" evidence="15">
    <location>
        <begin position="45"/>
        <end position="57"/>
    </location>
</feature>
<comment type="subcellular location">
    <subcellularLocation>
        <location evidence="1">Cytoplasm</location>
    </subcellularLocation>
</comment>
<dbReference type="CDD" id="cd14066">
    <property type="entry name" value="STKc_IRAK"/>
    <property type="match status" value="1"/>
</dbReference>
<sequence length="492" mass="54307">MASQSRLHTCVQFDKLFPPMAVVQKSDVTLEEGTGGTQGRSENDVKEEDNAEEEEEGQASSSPRGVLEIPIAGSESDHSVSSTCSSSPRENRNRGSASNWKKVMDALRQMKSTRSSPPPPPLVAGSGRVSKREAKRLARIRSADDERGAAGGGGGPRTRKPAWRNFDYSELAAATNDFSPENLIGKGGHAEVYRGRLSDGQVVAVKKLGKKEKEEVDRIGDFLSELGIVAHIDHPNTARLIGFCIEGGLYFVLRFSPNGSLASLLHGSTGIMDWTTRFKVAVGVAEGLQYLHHHCPRRIIHRDIKASNILLDEDYEAQISDFGLAKWLPENWVNHVVFPVEGTIGYLAPEYFMHGIVDEKTDVFAFGVLLLELTTGRRAVDSCRQSLVMWAKPLLDANNVEDLVDPRLGEAYDDIEMKRAMSIASMCIHHLSTMRPNMNQVVKILTGEDGVAEWRRKSVSGRMLLLSACDAEDYSCSTYLDDLNRHMQLVLE</sequence>
<feature type="domain" description="Protein kinase" evidence="16">
    <location>
        <begin position="178"/>
        <end position="455"/>
    </location>
</feature>
<name>A0A8B8P3A5_9MYRT</name>
<evidence type="ECO:0000256" key="14">
    <source>
        <dbReference type="RuleBase" id="RU000304"/>
    </source>
</evidence>
<evidence type="ECO:0000256" key="6">
    <source>
        <dbReference type="ARBA" id="ARBA00022679"/>
    </source>
</evidence>
<dbReference type="GO" id="GO:0005524">
    <property type="term" value="F:ATP binding"/>
    <property type="evidence" value="ECO:0007669"/>
    <property type="project" value="UniProtKB-UniRule"/>
</dbReference>
<reference evidence="18" key="1">
    <citation type="submission" date="2025-08" db="UniProtKB">
        <authorList>
            <consortium name="RefSeq"/>
        </authorList>
    </citation>
    <scope>IDENTIFICATION</scope>
    <source>
        <tissue evidence="18">Leaf</tissue>
    </source>
</reference>
<dbReference type="InterPro" id="IPR000719">
    <property type="entry name" value="Prot_kinase_dom"/>
</dbReference>
<comment type="subunit">
    <text evidence="12">Interacts with ARAC5 and ARAC10.</text>
</comment>
<keyword evidence="5" id="KW-0597">Phosphoprotein</keyword>
<dbReference type="Pfam" id="PF07714">
    <property type="entry name" value="PK_Tyr_Ser-Thr"/>
    <property type="match status" value="1"/>
</dbReference>
<feature type="binding site" evidence="13">
    <location>
        <position position="207"/>
    </location>
    <ligand>
        <name>ATP</name>
        <dbReference type="ChEBI" id="CHEBI:30616"/>
    </ligand>
</feature>
<gene>
    <name evidence="18" type="primary">LOC115739406</name>
</gene>
<dbReference type="GO" id="GO:0005737">
    <property type="term" value="C:cytoplasm"/>
    <property type="evidence" value="ECO:0007669"/>
    <property type="project" value="UniProtKB-SubCell"/>
</dbReference>
<keyword evidence="6" id="KW-0808">Transferase</keyword>
<evidence type="ECO:0000256" key="12">
    <source>
        <dbReference type="ARBA" id="ARBA00063228"/>
    </source>
</evidence>
<evidence type="ECO:0000256" key="10">
    <source>
        <dbReference type="ARBA" id="ARBA00047899"/>
    </source>
</evidence>
<keyword evidence="17" id="KW-1185">Reference proteome</keyword>
<dbReference type="InterPro" id="IPR008271">
    <property type="entry name" value="Ser/Thr_kinase_AS"/>
</dbReference>
<comment type="similarity">
    <text evidence="14">Belongs to the protein kinase superfamily.</text>
</comment>
<evidence type="ECO:0000256" key="1">
    <source>
        <dbReference type="ARBA" id="ARBA00004496"/>
    </source>
</evidence>
<evidence type="ECO:0000256" key="13">
    <source>
        <dbReference type="PROSITE-ProRule" id="PRU10141"/>
    </source>
</evidence>
<accession>A0A8B8P3A5</accession>
<evidence type="ECO:0000256" key="3">
    <source>
        <dbReference type="ARBA" id="ARBA00022490"/>
    </source>
</evidence>
<dbReference type="SMART" id="SM00220">
    <property type="entry name" value="S_TKc"/>
    <property type="match status" value="1"/>
</dbReference>
<dbReference type="RefSeq" id="XP_030528338.1">
    <property type="nucleotide sequence ID" value="XM_030672478.2"/>
</dbReference>
<dbReference type="PROSITE" id="PS00107">
    <property type="entry name" value="PROTEIN_KINASE_ATP"/>
    <property type="match status" value="1"/>
</dbReference>
<evidence type="ECO:0000256" key="8">
    <source>
        <dbReference type="ARBA" id="ARBA00022777"/>
    </source>
</evidence>
<protein>
    <recommendedName>
        <fullName evidence="2">non-specific serine/threonine protein kinase</fullName>
        <ecNumber evidence="2">2.7.11.1</ecNumber>
    </recommendedName>
</protein>
<proteinExistence type="inferred from homology"/>
<comment type="catalytic activity">
    <reaction evidence="11">
        <text>L-seryl-[protein] + ATP = O-phospho-L-seryl-[protein] + ADP + H(+)</text>
        <dbReference type="Rhea" id="RHEA:17989"/>
        <dbReference type="Rhea" id="RHEA-COMP:9863"/>
        <dbReference type="Rhea" id="RHEA-COMP:11604"/>
        <dbReference type="ChEBI" id="CHEBI:15378"/>
        <dbReference type="ChEBI" id="CHEBI:29999"/>
        <dbReference type="ChEBI" id="CHEBI:30616"/>
        <dbReference type="ChEBI" id="CHEBI:83421"/>
        <dbReference type="ChEBI" id="CHEBI:456216"/>
        <dbReference type="EC" id="2.7.11.1"/>
    </reaction>
</comment>
<dbReference type="OrthoDB" id="4062651at2759"/>
<dbReference type="PROSITE" id="PS00108">
    <property type="entry name" value="PROTEIN_KINASE_ST"/>
    <property type="match status" value="1"/>
</dbReference>
<evidence type="ECO:0000256" key="9">
    <source>
        <dbReference type="ARBA" id="ARBA00022840"/>
    </source>
</evidence>
<dbReference type="PROSITE" id="PS50011">
    <property type="entry name" value="PROTEIN_KINASE_DOM"/>
    <property type="match status" value="1"/>
</dbReference>
<dbReference type="PANTHER" id="PTHR47987:SF7">
    <property type="entry name" value="PROTEIN KINASE SUPERFAMILY PROTEIN"/>
    <property type="match status" value="1"/>
</dbReference>
<dbReference type="Gene3D" id="3.30.200.20">
    <property type="entry name" value="Phosphorylase Kinase, domain 1"/>
    <property type="match status" value="1"/>
</dbReference>
<dbReference type="FunFam" id="1.10.510.10:FF:000335">
    <property type="entry name" value="receptor-like cytosolic serine/threonine-protein kinase RBK2"/>
    <property type="match status" value="1"/>
</dbReference>
<keyword evidence="8" id="KW-0418">Kinase</keyword>
<dbReference type="GeneID" id="115739406"/>
<keyword evidence="3" id="KW-0963">Cytoplasm</keyword>
<dbReference type="InterPro" id="IPR011009">
    <property type="entry name" value="Kinase-like_dom_sf"/>
</dbReference>
<keyword evidence="9 13" id="KW-0067">ATP-binding</keyword>
<evidence type="ECO:0000256" key="7">
    <source>
        <dbReference type="ARBA" id="ARBA00022741"/>
    </source>
</evidence>
<evidence type="ECO:0000259" key="16">
    <source>
        <dbReference type="PROSITE" id="PS50011"/>
    </source>
</evidence>
<dbReference type="KEGG" id="rarg:115739406"/>
<dbReference type="InterPro" id="IPR017441">
    <property type="entry name" value="Protein_kinase_ATP_BS"/>
</dbReference>
<evidence type="ECO:0000256" key="4">
    <source>
        <dbReference type="ARBA" id="ARBA00022527"/>
    </source>
</evidence>
<dbReference type="EC" id="2.7.11.1" evidence="2"/>
<comment type="catalytic activity">
    <reaction evidence="10">
        <text>L-threonyl-[protein] + ATP = O-phospho-L-threonyl-[protein] + ADP + H(+)</text>
        <dbReference type="Rhea" id="RHEA:46608"/>
        <dbReference type="Rhea" id="RHEA-COMP:11060"/>
        <dbReference type="Rhea" id="RHEA-COMP:11605"/>
        <dbReference type="ChEBI" id="CHEBI:15378"/>
        <dbReference type="ChEBI" id="CHEBI:30013"/>
        <dbReference type="ChEBI" id="CHEBI:30616"/>
        <dbReference type="ChEBI" id="CHEBI:61977"/>
        <dbReference type="ChEBI" id="CHEBI:456216"/>
        <dbReference type="EC" id="2.7.11.1"/>
    </reaction>
</comment>
<keyword evidence="7 13" id="KW-0547">Nucleotide-binding</keyword>
<dbReference type="AlphaFoldDB" id="A0A8B8P3A5"/>
<dbReference type="Gene3D" id="1.10.510.10">
    <property type="entry name" value="Transferase(Phosphotransferase) domain 1"/>
    <property type="match status" value="1"/>
</dbReference>
<organism evidence="17 18">
    <name type="scientific">Rhodamnia argentea</name>
    <dbReference type="NCBI Taxonomy" id="178133"/>
    <lineage>
        <taxon>Eukaryota</taxon>
        <taxon>Viridiplantae</taxon>
        <taxon>Streptophyta</taxon>
        <taxon>Embryophyta</taxon>
        <taxon>Tracheophyta</taxon>
        <taxon>Spermatophyta</taxon>
        <taxon>Magnoliopsida</taxon>
        <taxon>eudicotyledons</taxon>
        <taxon>Gunneridae</taxon>
        <taxon>Pentapetalae</taxon>
        <taxon>rosids</taxon>
        <taxon>malvids</taxon>
        <taxon>Myrtales</taxon>
        <taxon>Myrtaceae</taxon>
        <taxon>Myrtoideae</taxon>
        <taxon>Myrteae</taxon>
        <taxon>Australasian group</taxon>
        <taxon>Rhodamnia</taxon>
    </lineage>
</organism>
<evidence type="ECO:0000256" key="2">
    <source>
        <dbReference type="ARBA" id="ARBA00012513"/>
    </source>
</evidence>
<evidence type="ECO:0000313" key="17">
    <source>
        <dbReference type="Proteomes" id="UP000827889"/>
    </source>
</evidence>
<evidence type="ECO:0000256" key="5">
    <source>
        <dbReference type="ARBA" id="ARBA00022553"/>
    </source>
</evidence>
<keyword evidence="4 14" id="KW-0723">Serine/threonine-protein kinase</keyword>
<dbReference type="SUPFAM" id="SSF56112">
    <property type="entry name" value="Protein kinase-like (PK-like)"/>
    <property type="match status" value="1"/>
</dbReference>
<dbReference type="InterPro" id="IPR046958">
    <property type="entry name" value="RBK1/2/STUNTED"/>
</dbReference>
<dbReference type="GO" id="GO:0051020">
    <property type="term" value="F:GTPase binding"/>
    <property type="evidence" value="ECO:0007669"/>
    <property type="project" value="UniProtKB-ARBA"/>
</dbReference>
<evidence type="ECO:0000313" key="18">
    <source>
        <dbReference type="RefSeq" id="XP_030528338.1"/>
    </source>
</evidence>
<dbReference type="PANTHER" id="PTHR47987">
    <property type="entry name" value="OS08G0249100 PROTEIN"/>
    <property type="match status" value="1"/>
</dbReference>
<dbReference type="GO" id="GO:0004674">
    <property type="term" value="F:protein serine/threonine kinase activity"/>
    <property type="evidence" value="ECO:0007669"/>
    <property type="project" value="UniProtKB-KW"/>
</dbReference>
<dbReference type="FunFam" id="3.30.200.20:FF:000389">
    <property type="entry name" value="Receptor-like cytosolic serine/threonine-protein kinase RBK1"/>
    <property type="match status" value="1"/>
</dbReference>
<evidence type="ECO:0000256" key="15">
    <source>
        <dbReference type="SAM" id="MobiDB-lite"/>
    </source>
</evidence>
<feature type="compositionally biased region" description="Basic and acidic residues" evidence="15">
    <location>
        <begin position="130"/>
        <end position="148"/>
    </location>
</feature>
<dbReference type="InterPro" id="IPR001245">
    <property type="entry name" value="Ser-Thr/Tyr_kinase_cat_dom"/>
</dbReference>
<evidence type="ECO:0000256" key="11">
    <source>
        <dbReference type="ARBA" id="ARBA00048679"/>
    </source>
</evidence>
<dbReference type="Proteomes" id="UP000827889">
    <property type="component" value="Chromosome 11"/>
</dbReference>